<dbReference type="InterPro" id="IPR044668">
    <property type="entry name" value="PuuD-like"/>
</dbReference>
<dbReference type="PANTHER" id="PTHR43235:SF1">
    <property type="entry name" value="GLUTAMINE AMIDOTRANSFERASE PB2B2.05-RELATED"/>
    <property type="match status" value="1"/>
</dbReference>
<name>A0ABP8VWA5_9MICO</name>
<dbReference type="InterPro" id="IPR029062">
    <property type="entry name" value="Class_I_gatase-like"/>
</dbReference>
<reference evidence="2" key="1">
    <citation type="journal article" date="2019" name="Int. J. Syst. Evol. Microbiol.">
        <title>The Global Catalogue of Microorganisms (GCM) 10K type strain sequencing project: providing services to taxonomists for standard genome sequencing and annotation.</title>
        <authorList>
            <consortium name="The Broad Institute Genomics Platform"/>
            <consortium name="The Broad Institute Genome Sequencing Center for Infectious Disease"/>
            <person name="Wu L."/>
            <person name="Ma J."/>
        </authorList>
    </citation>
    <scope>NUCLEOTIDE SEQUENCE [LARGE SCALE GENOMIC DNA]</scope>
    <source>
        <strain evidence="2">JCM 18956</strain>
    </source>
</reference>
<dbReference type="Proteomes" id="UP001501295">
    <property type="component" value="Unassembled WGS sequence"/>
</dbReference>
<evidence type="ECO:0000313" key="2">
    <source>
        <dbReference type="Proteomes" id="UP001501295"/>
    </source>
</evidence>
<accession>A0ABP8VWA5</accession>
<dbReference type="SUPFAM" id="SSF52317">
    <property type="entry name" value="Class I glutamine amidotransferase-like"/>
    <property type="match status" value="1"/>
</dbReference>
<keyword evidence="1" id="KW-0378">Hydrolase</keyword>
<dbReference type="CDD" id="cd01745">
    <property type="entry name" value="GATase1_2"/>
    <property type="match status" value="1"/>
</dbReference>
<protein>
    <submittedName>
        <fullName evidence="1">Gamma-glutamyl-gamma-aminobutyrate hydrolase family protein</fullName>
    </submittedName>
</protein>
<dbReference type="EMBL" id="BAABLM010000003">
    <property type="protein sequence ID" value="GAA4673436.1"/>
    <property type="molecule type" value="Genomic_DNA"/>
</dbReference>
<dbReference type="PANTHER" id="PTHR43235">
    <property type="entry name" value="GLUTAMINE AMIDOTRANSFERASE PB2B2.05-RELATED"/>
    <property type="match status" value="1"/>
</dbReference>
<comment type="caution">
    <text evidence="1">The sequence shown here is derived from an EMBL/GenBank/DDBJ whole genome shotgun (WGS) entry which is preliminary data.</text>
</comment>
<dbReference type="Pfam" id="PF07722">
    <property type="entry name" value="Peptidase_C26"/>
    <property type="match status" value="1"/>
</dbReference>
<sequence length="251" mass="25951">MTPSILPVAVPARLSLDDGTDPRIGVANRIFDDVVALVRSAGLTPEIVTDADLDLSRFSAVVLPGGGDVDPTLYGGDPSAPVYDVNAEQDALDLSLGRRAVDAGVPVLAICRGAQVLNVVYGGTLHEDLAASHVPHTSATEDFVWHEVAVTPGSRVAACHDETGAVPTPALRVASAHHQAVRTLGAGLVATAIADDGLVEAFEDPERWVVAVQWHPEAPGSSDAVANGPFRALAGEVGRRASRVDQAVSNS</sequence>
<dbReference type="RefSeq" id="WP_345375420.1">
    <property type="nucleotide sequence ID" value="NZ_BAABLM010000003.1"/>
</dbReference>
<dbReference type="Gene3D" id="3.40.50.880">
    <property type="match status" value="1"/>
</dbReference>
<dbReference type="PROSITE" id="PS51273">
    <property type="entry name" value="GATASE_TYPE_1"/>
    <property type="match status" value="1"/>
</dbReference>
<gene>
    <name evidence="1" type="ORF">GCM10025780_17100</name>
</gene>
<proteinExistence type="predicted"/>
<organism evidence="1 2">
    <name type="scientific">Frondihabitans cladoniiphilus</name>
    <dbReference type="NCBI Taxonomy" id="715785"/>
    <lineage>
        <taxon>Bacteria</taxon>
        <taxon>Bacillati</taxon>
        <taxon>Actinomycetota</taxon>
        <taxon>Actinomycetes</taxon>
        <taxon>Micrococcales</taxon>
        <taxon>Microbacteriaceae</taxon>
        <taxon>Frondihabitans</taxon>
    </lineage>
</organism>
<evidence type="ECO:0000313" key="1">
    <source>
        <dbReference type="EMBL" id="GAA4673436.1"/>
    </source>
</evidence>
<dbReference type="GO" id="GO:0016787">
    <property type="term" value="F:hydrolase activity"/>
    <property type="evidence" value="ECO:0007669"/>
    <property type="project" value="UniProtKB-KW"/>
</dbReference>
<keyword evidence="2" id="KW-1185">Reference proteome</keyword>
<dbReference type="InterPro" id="IPR011697">
    <property type="entry name" value="Peptidase_C26"/>
</dbReference>